<dbReference type="AlphaFoldDB" id="A0AA35VJN5"/>
<dbReference type="GO" id="GO:0008270">
    <property type="term" value="F:zinc ion binding"/>
    <property type="evidence" value="ECO:0007669"/>
    <property type="project" value="UniProtKB-KW"/>
</dbReference>
<dbReference type="Proteomes" id="UP001177003">
    <property type="component" value="Chromosome 0"/>
</dbReference>
<reference evidence="5" key="1">
    <citation type="submission" date="2023-04" db="EMBL/GenBank/DDBJ databases">
        <authorList>
            <person name="Vijverberg K."/>
            <person name="Xiong W."/>
            <person name="Schranz E."/>
        </authorList>
    </citation>
    <scope>NUCLEOTIDE SEQUENCE</scope>
</reference>
<feature type="coiled-coil region" evidence="2">
    <location>
        <begin position="76"/>
        <end position="103"/>
    </location>
</feature>
<keyword evidence="6" id="KW-1185">Reference proteome</keyword>
<keyword evidence="1" id="KW-0862">Zinc</keyword>
<dbReference type="InterPro" id="IPR001878">
    <property type="entry name" value="Znf_CCHC"/>
</dbReference>
<organism evidence="5 6">
    <name type="scientific">Lactuca saligna</name>
    <name type="common">Willowleaf lettuce</name>
    <dbReference type="NCBI Taxonomy" id="75948"/>
    <lineage>
        <taxon>Eukaryota</taxon>
        <taxon>Viridiplantae</taxon>
        <taxon>Streptophyta</taxon>
        <taxon>Embryophyta</taxon>
        <taxon>Tracheophyta</taxon>
        <taxon>Spermatophyta</taxon>
        <taxon>Magnoliopsida</taxon>
        <taxon>eudicotyledons</taxon>
        <taxon>Gunneridae</taxon>
        <taxon>Pentapetalae</taxon>
        <taxon>asterids</taxon>
        <taxon>campanulids</taxon>
        <taxon>Asterales</taxon>
        <taxon>Asteraceae</taxon>
        <taxon>Cichorioideae</taxon>
        <taxon>Cichorieae</taxon>
        <taxon>Lactucinae</taxon>
        <taxon>Lactuca</taxon>
    </lineage>
</organism>
<evidence type="ECO:0000313" key="5">
    <source>
        <dbReference type="EMBL" id="CAI9261118.1"/>
    </source>
</evidence>
<evidence type="ECO:0000256" key="3">
    <source>
        <dbReference type="SAM" id="MobiDB-lite"/>
    </source>
</evidence>
<proteinExistence type="predicted"/>
<dbReference type="GO" id="GO:0003676">
    <property type="term" value="F:nucleic acid binding"/>
    <property type="evidence" value="ECO:0007669"/>
    <property type="project" value="InterPro"/>
</dbReference>
<evidence type="ECO:0000259" key="4">
    <source>
        <dbReference type="PROSITE" id="PS50158"/>
    </source>
</evidence>
<keyword evidence="1" id="KW-0479">Metal-binding</keyword>
<dbReference type="SUPFAM" id="SSF57756">
    <property type="entry name" value="Retrovirus zinc finger-like domains"/>
    <property type="match status" value="1"/>
</dbReference>
<gene>
    <name evidence="5" type="ORF">LSALG_LOCUS1920</name>
</gene>
<dbReference type="Gene3D" id="4.10.60.10">
    <property type="entry name" value="Zinc finger, CCHC-type"/>
    <property type="match status" value="1"/>
</dbReference>
<dbReference type="InterPro" id="IPR036875">
    <property type="entry name" value="Znf_CCHC_sf"/>
</dbReference>
<dbReference type="PROSITE" id="PS50158">
    <property type="entry name" value="ZF_CCHC"/>
    <property type="match status" value="1"/>
</dbReference>
<dbReference type="InterPro" id="IPR005162">
    <property type="entry name" value="Retrotrans_gag_dom"/>
</dbReference>
<accession>A0AA35VJN5</accession>
<feature type="domain" description="CCHC-type" evidence="4">
    <location>
        <begin position="174"/>
        <end position="189"/>
    </location>
</feature>
<dbReference type="SMART" id="SM00343">
    <property type="entry name" value="ZnF_C2HC"/>
    <property type="match status" value="2"/>
</dbReference>
<evidence type="ECO:0000313" key="6">
    <source>
        <dbReference type="Proteomes" id="UP001177003"/>
    </source>
</evidence>
<evidence type="ECO:0000256" key="1">
    <source>
        <dbReference type="PROSITE-ProRule" id="PRU00047"/>
    </source>
</evidence>
<protein>
    <recommendedName>
        <fullName evidence="4">CCHC-type domain-containing protein</fullName>
    </recommendedName>
</protein>
<evidence type="ECO:0000256" key="2">
    <source>
        <dbReference type="SAM" id="Coils"/>
    </source>
</evidence>
<sequence length="218" mass="25230">MTWEILTNKVTNRFCSKCSIQQDQREFLTLHKGSMTISKYKTTFTEKSQFATDYCLTEEKLIRHYVEGLPFEYLAVVRLKTTLVEAMDEARKMENDIAILDRTTTRSEEKRKWEGSSESSKKKDHLDKKGDKPKYYKKCHSSHRGPCNSSTVSCRRCCKMGHRHEDCKSTELMCYNCRYMGHISAQCPNPKVQMDAGGNKDEVPKAKARAFNMIPNEA</sequence>
<dbReference type="Pfam" id="PF03732">
    <property type="entry name" value="Retrotrans_gag"/>
    <property type="match status" value="1"/>
</dbReference>
<dbReference type="EMBL" id="OX465086">
    <property type="protein sequence ID" value="CAI9261118.1"/>
    <property type="molecule type" value="Genomic_DNA"/>
</dbReference>
<feature type="region of interest" description="Disordered" evidence="3">
    <location>
        <begin position="104"/>
        <end position="133"/>
    </location>
</feature>
<name>A0AA35VJN5_LACSI</name>
<keyword evidence="2" id="KW-0175">Coiled coil</keyword>
<keyword evidence="1" id="KW-0863">Zinc-finger</keyword>